<dbReference type="OrthoDB" id="2448759at2759"/>
<dbReference type="AlphaFoldDB" id="A0A8H3L4A9"/>
<evidence type="ECO:0000313" key="2">
    <source>
        <dbReference type="EMBL" id="GES80394.1"/>
    </source>
</evidence>
<protein>
    <submittedName>
        <fullName evidence="2">Uncharacterized protein</fullName>
    </submittedName>
</protein>
<comment type="caution">
    <text evidence="2">The sequence shown here is derived from an EMBL/GenBank/DDBJ whole genome shotgun (WGS) entry which is preliminary data.</text>
</comment>
<feature type="region of interest" description="Disordered" evidence="1">
    <location>
        <begin position="699"/>
        <end position="762"/>
    </location>
</feature>
<dbReference type="EMBL" id="BLAL01000049">
    <property type="protein sequence ID" value="GES80394.1"/>
    <property type="molecule type" value="Genomic_DNA"/>
</dbReference>
<evidence type="ECO:0000256" key="1">
    <source>
        <dbReference type="SAM" id="MobiDB-lite"/>
    </source>
</evidence>
<dbReference type="Proteomes" id="UP000615446">
    <property type="component" value="Unassembled WGS sequence"/>
</dbReference>
<proteinExistence type="predicted"/>
<reference evidence="2" key="1">
    <citation type="submission" date="2019-10" db="EMBL/GenBank/DDBJ databases">
        <title>Conservation and host-specific expression of non-tandemly repeated heterogenous ribosome RNA gene in arbuscular mycorrhizal fungi.</title>
        <authorList>
            <person name="Maeda T."/>
            <person name="Kobayashi Y."/>
            <person name="Nakagawa T."/>
            <person name="Ezawa T."/>
            <person name="Yamaguchi K."/>
            <person name="Bino T."/>
            <person name="Nishimoto Y."/>
            <person name="Shigenobu S."/>
            <person name="Kawaguchi M."/>
        </authorList>
    </citation>
    <scope>NUCLEOTIDE SEQUENCE</scope>
    <source>
        <strain evidence="2">HR1</strain>
    </source>
</reference>
<accession>A0A8H3L4A9</accession>
<sequence>MLSNCDNDEMSFDEFEQEIISLENFNETLNNFNNDIYLKDFENLYPCVVIDFVEGKIQRCGEKTKLRQLRNLFGTWQIDREAIKEVDGILPRLGYSCEALRALPPVCKWAFDDIKQQQCICYLCYENLGGHIHHHPGKGKKAKTCTTEELHADNITKGLEYLENWLINFTQTENYKKLGREFGQNLWNSRSEINLNKNSLECPQTVQEYYNAFPDFLNNFFFGMISELYQKKTIVSFSYLKIWLPQILASLSRMPWLLGSFWQLLNICHITSHTDYHERKLARDRMEKSNPSKCLIKDKDNIWKMAFQVQLPFEMNNSPEPFVELTDETPLFGTNENINDILMVFQQTINELLDFEMINDELIYKKDFNADTVKCAILSKLNPGCLGPSPDVIILEPGANPNSDEEILQVAKMYKDDFSMEDHSFLDIVADEAIYRRLIRCWDKWPKIRPILGQWHTSRDFCLVLIVLFSSYGLLSFASHLGVQFLDKFEMAVDYRSTARVLDLIWVAVGVAISIYINNKGMTTLEIIEGNNNENICLKIWYTYFKWTRIWKAHQMAMRIGNFDLQRDALSAASPLFASTAKFNYTTAIAHFLSTIVAYSKFEEKLRYCCSFKIPNKNFKNAHPTCFGFDEALKTFGVKFIKQHVNENVIDEKTLKDQIKDIQDERERIDLLMSKYLGDHSISSSRRTARVVGTKIKDYNQKKSREKKTRAENKNLANPTEPTQIVIAESSNKRQFDLNDPCSPETTKPRLKKRKTTGSRHHTTKDEMDIFIVLKVYKDKLPDDAIANVHKHLSNVWTIKKVREWWYNHKDK</sequence>
<gene>
    <name evidence="2" type="ORF">RCL2_000767800</name>
</gene>
<evidence type="ECO:0000313" key="3">
    <source>
        <dbReference type="Proteomes" id="UP000615446"/>
    </source>
</evidence>
<name>A0A8H3L4A9_9GLOM</name>
<feature type="compositionally biased region" description="Basic and acidic residues" evidence="1">
    <location>
        <begin position="699"/>
        <end position="713"/>
    </location>
</feature>
<feature type="compositionally biased region" description="Basic residues" evidence="1">
    <location>
        <begin position="749"/>
        <end position="762"/>
    </location>
</feature>
<organism evidence="2 3">
    <name type="scientific">Rhizophagus clarus</name>
    <dbReference type="NCBI Taxonomy" id="94130"/>
    <lineage>
        <taxon>Eukaryota</taxon>
        <taxon>Fungi</taxon>
        <taxon>Fungi incertae sedis</taxon>
        <taxon>Mucoromycota</taxon>
        <taxon>Glomeromycotina</taxon>
        <taxon>Glomeromycetes</taxon>
        <taxon>Glomerales</taxon>
        <taxon>Glomeraceae</taxon>
        <taxon>Rhizophagus</taxon>
    </lineage>
</organism>